<dbReference type="InParanoid" id="A0A448YF20"/>
<organism evidence="10 11">
    <name type="scientific">Brettanomyces naardenensis</name>
    <name type="common">Yeast</name>
    <dbReference type="NCBI Taxonomy" id="13370"/>
    <lineage>
        <taxon>Eukaryota</taxon>
        <taxon>Fungi</taxon>
        <taxon>Dikarya</taxon>
        <taxon>Ascomycota</taxon>
        <taxon>Saccharomycotina</taxon>
        <taxon>Pichiomycetes</taxon>
        <taxon>Pichiales</taxon>
        <taxon>Pichiaceae</taxon>
        <taxon>Brettanomyces</taxon>
    </lineage>
</organism>
<dbReference type="GO" id="GO:0005886">
    <property type="term" value="C:plasma membrane"/>
    <property type="evidence" value="ECO:0007669"/>
    <property type="project" value="UniProtKB-SubCell"/>
</dbReference>
<feature type="region of interest" description="Disordered" evidence="8">
    <location>
        <begin position="183"/>
        <end position="217"/>
    </location>
</feature>
<feature type="transmembrane region" description="Helical" evidence="9">
    <location>
        <begin position="636"/>
        <end position="655"/>
    </location>
</feature>
<dbReference type="SUPFAM" id="SSF144083">
    <property type="entry name" value="Magnesium transport protein CorA, transmembrane region"/>
    <property type="match status" value="1"/>
</dbReference>
<dbReference type="AlphaFoldDB" id="A0A448YF20"/>
<protein>
    <submittedName>
        <fullName evidence="10">DEKNAAC100864</fullName>
    </submittedName>
</protein>
<evidence type="ECO:0000256" key="9">
    <source>
        <dbReference type="SAM" id="Phobius"/>
    </source>
</evidence>
<dbReference type="GO" id="GO:0000287">
    <property type="term" value="F:magnesium ion binding"/>
    <property type="evidence" value="ECO:0007669"/>
    <property type="project" value="TreeGrafter"/>
</dbReference>
<dbReference type="SUPFAM" id="SSF143865">
    <property type="entry name" value="CorA soluble domain-like"/>
    <property type="match status" value="1"/>
</dbReference>
<evidence type="ECO:0000256" key="8">
    <source>
        <dbReference type="SAM" id="MobiDB-lite"/>
    </source>
</evidence>
<feature type="transmembrane region" description="Helical" evidence="9">
    <location>
        <begin position="605"/>
        <end position="624"/>
    </location>
</feature>
<dbReference type="OrthoDB" id="165352at2759"/>
<comment type="subcellular location">
    <subcellularLocation>
        <location evidence="1">Cell membrane</location>
        <topology evidence="1">Multi-pass membrane protein</topology>
    </subcellularLocation>
</comment>
<feature type="region of interest" description="Disordered" evidence="8">
    <location>
        <begin position="116"/>
        <end position="135"/>
    </location>
</feature>
<keyword evidence="6 9" id="KW-1133">Transmembrane helix</keyword>
<sequence>MHDLFEHPSFTENREEAPSKVDASGDERDARSNQKGEISDSVSPETNVPAVVIQPTEEHEDAAGGGADHLRATFVDQEAPKLTGRTSSGRKLATNFLAKTTGAAFPGILNTDRLLPFPTTKTRRGSRRYLGSKAKKERAGWEPGVDVHTTNVLLNTPGSIVTISDYSEERYRVERYEVYSEMENDGTRRNEEGDHVEFCSRHRNSSDSDSRGDSDSMSEIYQSSSQYMADVEQSKEDLKKALEKRPSWGKVRWINVNGLSWEVISIIGDYYSLHRLAIEDMVDIPQRTKVDMYPSHLFAVLPLLKLVTVETPLAMARSFFRQRAKDRLERVGDFAQGPIRATTKTASSNMMSTSSMNGNNIKPFRTQSRASTHGKRRFKTLLDKIMEDPHARTLTDSTSIPVNKKSDNFRKLRDIELRRPLYRRNLGVGEEQLSVFLTTDGTVISFLEHSANDIEKAILPRLSSEYTLLRTSCDSSILFESIVDASVDLISPVVTAYNKIKNEFEIDILTNPGMQRTGELHLMVNELTLLRSAIQPISSVVVQLKNQKVFRKFITEDSTLYLSDINDHLISYVQDIDSMTQTIENLLNLVFNILSVETNRSMQRLSLITVIFLPLSFWTGYYGMNFEKFGDLQRDVSFYWELAIPFCVVLMIIIMRKEIRKSLSELRASIVRRINEFNYRRQQEEEDL</sequence>
<evidence type="ECO:0000256" key="3">
    <source>
        <dbReference type="ARBA" id="ARBA00022448"/>
    </source>
</evidence>
<dbReference type="InterPro" id="IPR045863">
    <property type="entry name" value="CorA_TM1_TM2"/>
</dbReference>
<gene>
    <name evidence="10" type="ORF">BRENAR_LOCUS226</name>
</gene>
<dbReference type="InterPro" id="IPR002523">
    <property type="entry name" value="MgTranspt_CorA/ZnTranspt_ZntB"/>
</dbReference>
<dbReference type="Proteomes" id="UP000290900">
    <property type="component" value="Unassembled WGS sequence"/>
</dbReference>
<feature type="region of interest" description="Disordered" evidence="8">
    <location>
        <begin position="1"/>
        <end position="48"/>
    </location>
</feature>
<evidence type="ECO:0000256" key="1">
    <source>
        <dbReference type="ARBA" id="ARBA00004651"/>
    </source>
</evidence>
<keyword evidence="7 9" id="KW-0472">Membrane</keyword>
<keyword evidence="11" id="KW-1185">Reference proteome</keyword>
<reference evidence="10 11" key="1">
    <citation type="submission" date="2018-12" db="EMBL/GenBank/DDBJ databases">
        <authorList>
            <person name="Tiukova I."/>
            <person name="Dainat J."/>
        </authorList>
    </citation>
    <scope>NUCLEOTIDE SEQUENCE [LARGE SCALE GENOMIC DNA]</scope>
</reference>
<feature type="compositionally biased region" description="Low complexity" evidence="8">
    <location>
        <begin position="345"/>
        <end position="360"/>
    </location>
</feature>
<dbReference type="PANTHER" id="PTHR46494">
    <property type="entry name" value="CORA FAMILY METAL ION TRANSPORTER (EUROFUNG)"/>
    <property type="match status" value="1"/>
</dbReference>
<evidence type="ECO:0000256" key="4">
    <source>
        <dbReference type="ARBA" id="ARBA00022475"/>
    </source>
</evidence>
<proteinExistence type="inferred from homology"/>
<dbReference type="STRING" id="13370.A0A448YF20"/>
<dbReference type="Pfam" id="PF01544">
    <property type="entry name" value="CorA"/>
    <property type="match status" value="1"/>
</dbReference>
<evidence type="ECO:0000256" key="6">
    <source>
        <dbReference type="ARBA" id="ARBA00022989"/>
    </source>
</evidence>
<keyword evidence="5 9" id="KW-0812">Transmembrane</keyword>
<evidence type="ECO:0000313" key="11">
    <source>
        <dbReference type="Proteomes" id="UP000290900"/>
    </source>
</evidence>
<accession>A0A448YF20</accession>
<dbReference type="Gene3D" id="1.20.58.340">
    <property type="entry name" value="Magnesium transport protein CorA, transmembrane region"/>
    <property type="match status" value="2"/>
</dbReference>
<name>A0A448YF20_BRENA</name>
<keyword evidence="3" id="KW-0813">Transport</keyword>
<dbReference type="PANTHER" id="PTHR46494:SF1">
    <property type="entry name" value="CORA FAMILY METAL ION TRANSPORTER (EUROFUNG)"/>
    <property type="match status" value="1"/>
</dbReference>
<feature type="compositionally biased region" description="Basic and acidic residues" evidence="8">
    <location>
        <begin position="12"/>
        <end position="38"/>
    </location>
</feature>
<evidence type="ECO:0000313" key="10">
    <source>
        <dbReference type="EMBL" id="VEU19489.1"/>
    </source>
</evidence>
<dbReference type="GO" id="GO:0015087">
    <property type="term" value="F:cobalt ion transmembrane transporter activity"/>
    <property type="evidence" value="ECO:0007669"/>
    <property type="project" value="TreeGrafter"/>
</dbReference>
<keyword evidence="4" id="KW-1003">Cell membrane</keyword>
<evidence type="ECO:0000256" key="2">
    <source>
        <dbReference type="ARBA" id="ARBA00009765"/>
    </source>
</evidence>
<dbReference type="GO" id="GO:0050897">
    <property type="term" value="F:cobalt ion binding"/>
    <property type="evidence" value="ECO:0007669"/>
    <property type="project" value="TreeGrafter"/>
</dbReference>
<evidence type="ECO:0000256" key="5">
    <source>
        <dbReference type="ARBA" id="ARBA00022692"/>
    </source>
</evidence>
<evidence type="ECO:0000256" key="7">
    <source>
        <dbReference type="ARBA" id="ARBA00023136"/>
    </source>
</evidence>
<dbReference type="GO" id="GO:0015095">
    <property type="term" value="F:magnesium ion transmembrane transporter activity"/>
    <property type="evidence" value="ECO:0007669"/>
    <property type="project" value="TreeGrafter"/>
</dbReference>
<comment type="similarity">
    <text evidence="2">Belongs to the CorA metal ion transporter (MIT) (TC 1.A.35) family.</text>
</comment>
<feature type="compositionally biased region" description="Basic and acidic residues" evidence="8">
    <location>
        <begin position="185"/>
        <end position="214"/>
    </location>
</feature>
<feature type="transmembrane region" description="Helical" evidence="9">
    <location>
        <begin position="297"/>
        <end position="320"/>
    </location>
</feature>
<dbReference type="EMBL" id="CAACVR010000001">
    <property type="protein sequence ID" value="VEU19489.1"/>
    <property type="molecule type" value="Genomic_DNA"/>
</dbReference>
<feature type="region of interest" description="Disordered" evidence="8">
    <location>
        <begin position="345"/>
        <end position="370"/>
    </location>
</feature>
<dbReference type="Gene3D" id="3.30.460.20">
    <property type="entry name" value="CorA soluble domain-like"/>
    <property type="match status" value="1"/>
</dbReference>
<dbReference type="InterPro" id="IPR045861">
    <property type="entry name" value="CorA_cytoplasmic_dom"/>
</dbReference>